<dbReference type="PANTHER" id="PTHR30055">
    <property type="entry name" value="HTH-TYPE TRANSCRIPTIONAL REGULATOR RUTR"/>
    <property type="match status" value="1"/>
</dbReference>
<feature type="domain" description="HTH tetR-type" evidence="3">
    <location>
        <begin position="4"/>
        <end position="64"/>
    </location>
</feature>
<dbReference type="PROSITE" id="PS50977">
    <property type="entry name" value="HTH_TETR_2"/>
    <property type="match status" value="1"/>
</dbReference>
<dbReference type="PANTHER" id="PTHR30055:SF223">
    <property type="entry name" value="HTH-TYPE TRANSCRIPTIONAL REGULATOR UIDR"/>
    <property type="match status" value="1"/>
</dbReference>
<evidence type="ECO:0000256" key="2">
    <source>
        <dbReference type="PROSITE-ProRule" id="PRU00335"/>
    </source>
</evidence>
<reference evidence="4 5" key="1">
    <citation type="submission" date="2020-08" db="EMBL/GenBank/DDBJ databases">
        <title>Genomic Encyclopedia of Type Strains, Phase IV (KMG-IV): sequencing the most valuable type-strain genomes for metagenomic binning, comparative biology and taxonomic classification.</title>
        <authorList>
            <person name="Goeker M."/>
        </authorList>
    </citation>
    <scope>NUCLEOTIDE SEQUENCE [LARGE SCALE GENOMIC DNA]</scope>
    <source>
        <strain evidence="4 5">DSM 7465</strain>
    </source>
</reference>
<organism evidence="4 5">
    <name type="scientific">Rhizorhapis suberifaciens</name>
    <name type="common">corky root of lettuce</name>
    <dbReference type="NCBI Taxonomy" id="13656"/>
    <lineage>
        <taxon>Bacteria</taxon>
        <taxon>Pseudomonadati</taxon>
        <taxon>Pseudomonadota</taxon>
        <taxon>Alphaproteobacteria</taxon>
        <taxon>Sphingomonadales</taxon>
        <taxon>Sphingomonadaceae</taxon>
        <taxon>Rhizorhapis</taxon>
    </lineage>
</organism>
<evidence type="ECO:0000313" key="5">
    <source>
        <dbReference type="Proteomes" id="UP000575068"/>
    </source>
</evidence>
<proteinExistence type="predicted"/>
<keyword evidence="1 2" id="KW-0238">DNA-binding</keyword>
<gene>
    <name evidence="4" type="ORF">HNQ99_001452</name>
</gene>
<name>A0A840HUB8_9SPHN</name>
<dbReference type="GO" id="GO:0000976">
    <property type="term" value="F:transcription cis-regulatory region binding"/>
    <property type="evidence" value="ECO:0007669"/>
    <property type="project" value="TreeGrafter"/>
</dbReference>
<accession>A0A840HUB8</accession>
<feature type="DNA-binding region" description="H-T-H motif" evidence="2">
    <location>
        <begin position="27"/>
        <end position="46"/>
    </location>
</feature>
<dbReference type="EMBL" id="JACHOV010000004">
    <property type="protein sequence ID" value="MBB4641148.1"/>
    <property type="molecule type" value="Genomic_DNA"/>
</dbReference>
<sequence length="220" mass="24664">MSGESTPERILSTALKLFNCNGVDRVPIYKIASDLGISPGNLTYHFARKQDILYSLIDRLEAEAAEVLASPRNPGSKELARYVVNLFSLMWRYHFFFESLTYFTATDARIAESYQRIMRTAIKGSIQRIEDAIACGDISPMIAPNSPRVLGENMWAVWVNRLGTVRSGFDEARGRAAAVYDCCIHHISLVQPYASQTYISRLHEAVREILDAEAKAEALV</sequence>
<dbReference type="InterPro" id="IPR050109">
    <property type="entry name" value="HTH-type_TetR-like_transc_reg"/>
</dbReference>
<dbReference type="InterPro" id="IPR025722">
    <property type="entry name" value="TetR"/>
</dbReference>
<dbReference type="PRINTS" id="PR00455">
    <property type="entry name" value="HTHTETR"/>
</dbReference>
<dbReference type="Gene3D" id="1.10.357.10">
    <property type="entry name" value="Tetracycline Repressor, domain 2"/>
    <property type="match status" value="1"/>
</dbReference>
<evidence type="ECO:0000259" key="3">
    <source>
        <dbReference type="PROSITE" id="PS50977"/>
    </source>
</evidence>
<protein>
    <submittedName>
        <fullName evidence="4">AcrR family transcriptional regulator</fullName>
    </submittedName>
</protein>
<evidence type="ECO:0000313" key="4">
    <source>
        <dbReference type="EMBL" id="MBB4641148.1"/>
    </source>
</evidence>
<dbReference type="InterPro" id="IPR009057">
    <property type="entry name" value="Homeodomain-like_sf"/>
</dbReference>
<dbReference type="RefSeq" id="WP_184474950.1">
    <property type="nucleotide sequence ID" value="NZ_JACHOV010000004.1"/>
</dbReference>
<comment type="caution">
    <text evidence="4">The sequence shown here is derived from an EMBL/GenBank/DDBJ whole genome shotgun (WGS) entry which is preliminary data.</text>
</comment>
<evidence type="ECO:0000256" key="1">
    <source>
        <dbReference type="ARBA" id="ARBA00023125"/>
    </source>
</evidence>
<dbReference type="Proteomes" id="UP000575068">
    <property type="component" value="Unassembled WGS sequence"/>
</dbReference>
<keyword evidence="5" id="KW-1185">Reference proteome</keyword>
<dbReference type="InterPro" id="IPR001647">
    <property type="entry name" value="HTH_TetR"/>
</dbReference>
<dbReference type="Pfam" id="PF00440">
    <property type="entry name" value="TetR_N"/>
    <property type="match status" value="1"/>
</dbReference>
<dbReference type="GO" id="GO:0003700">
    <property type="term" value="F:DNA-binding transcription factor activity"/>
    <property type="evidence" value="ECO:0007669"/>
    <property type="project" value="TreeGrafter"/>
</dbReference>
<dbReference type="AlphaFoldDB" id="A0A840HUB8"/>
<dbReference type="Pfam" id="PF13972">
    <property type="entry name" value="TetR"/>
    <property type="match status" value="1"/>
</dbReference>
<dbReference type="SUPFAM" id="SSF46689">
    <property type="entry name" value="Homeodomain-like"/>
    <property type="match status" value="1"/>
</dbReference>